<accession>A0A5J4Z1E9</accession>
<organism evidence="1 2">
    <name type="scientific">Porphyridium purpureum</name>
    <name type="common">Red alga</name>
    <name type="synonym">Porphyridium cruentum</name>
    <dbReference type="NCBI Taxonomy" id="35688"/>
    <lineage>
        <taxon>Eukaryota</taxon>
        <taxon>Rhodophyta</taxon>
        <taxon>Bangiophyceae</taxon>
        <taxon>Porphyridiales</taxon>
        <taxon>Porphyridiaceae</taxon>
        <taxon>Porphyridium</taxon>
    </lineage>
</organism>
<dbReference type="Proteomes" id="UP000324585">
    <property type="component" value="Unassembled WGS sequence"/>
</dbReference>
<protein>
    <submittedName>
        <fullName evidence="1">Uncharacterized protein</fullName>
    </submittedName>
</protein>
<dbReference type="EMBL" id="VRMN01000002">
    <property type="protein sequence ID" value="KAA8497158.1"/>
    <property type="molecule type" value="Genomic_DNA"/>
</dbReference>
<reference evidence="2" key="1">
    <citation type="journal article" date="2019" name="Nat. Commun.">
        <title>Expansion of phycobilisome linker gene families in mesophilic red algae.</title>
        <authorList>
            <person name="Lee J."/>
            <person name="Kim D."/>
            <person name="Bhattacharya D."/>
            <person name="Yoon H.S."/>
        </authorList>
    </citation>
    <scope>NUCLEOTIDE SEQUENCE [LARGE SCALE GENOMIC DNA]</scope>
    <source>
        <strain evidence="2">CCMP 1328</strain>
    </source>
</reference>
<evidence type="ECO:0000313" key="1">
    <source>
        <dbReference type="EMBL" id="KAA8497158.1"/>
    </source>
</evidence>
<gene>
    <name evidence="1" type="ORF">FVE85_0887</name>
</gene>
<name>A0A5J4Z1E9_PORPP</name>
<comment type="caution">
    <text evidence="1">The sequence shown here is derived from an EMBL/GenBank/DDBJ whole genome shotgun (WGS) entry which is preliminary data.</text>
</comment>
<sequence length="165" mass="18113">MTRPAVSSRLAHPTSRASSFELTDHVLGALFGSARNDSNSLLGPVRASPPSLFGEHDDKYVITIEAPSLIAVFTFTLYTGMFCNTLDPTAFFTALPLLNNMGVPLMISTFVTNSSIESCISAKHLELSVDMDNLQEYTQHASEHVSHEGKTQGIHENRKWHAYMG</sequence>
<proteinExistence type="predicted"/>
<dbReference type="AlphaFoldDB" id="A0A5J4Z1E9"/>
<evidence type="ECO:0000313" key="2">
    <source>
        <dbReference type="Proteomes" id="UP000324585"/>
    </source>
</evidence>
<keyword evidence="2" id="KW-1185">Reference proteome</keyword>